<reference evidence="7 8" key="1">
    <citation type="submission" date="2020-09" db="EMBL/GenBank/DDBJ databases">
        <title>Genome sequences of Mycetohabitans spp.</title>
        <authorList>
            <person name="Carter M.E."/>
            <person name="Carpenter S.C.D."/>
            <person name="Bogdanove A.J."/>
        </authorList>
    </citation>
    <scope>NUCLEOTIDE SEQUENCE [LARGE SCALE GENOMIC DNA]</scope>
    <source>
        <strain evidence="7 8">B12</strain>
    </source>
</reference>
<keyword evidence="4 6" id="KW-1133">Transmembrane helix</keyword>
<protein>
    <submittedName>
        <fullName evidence="7">Branched-chain amino acid ABC transporter permease</fullName>
    </submittedName>
</protein>
<evidence type="ECO:0000256" key="4">
    <source>
        <dbReference type="ARBA" id="ARBA00022989"/>
    </source>
</evidence>
<feature type="transmembrane region" description="Helical" evidence="6">
    <location>
        <begin position="127"/>
        <end position="147"/>
    </location>
</feature>
<name>A0ABZ2PYZ7_9BURK</name>
<feature type="transmembrane region" description="Helical" evidence="6">
    <location>
        <begin position="154"/>
        <end position="174"/>
    </location>
</feature>
<evidence type="ECO:0000256" key="1">
    <source>
        <dbReference type="ARBA" id="ARBA00004651"/>
    </source>
</evidence>
<organism evidence="7 8">
    <name type="scientific">Mycetohabitans rhizoxinica</name>
    <dbReference type="NCBI Taxonomy" id="412963"/>
    <lineage>
        <taxon>Bacteria</taxon>
        <taxon>Pseudomonadati</taxon>
        <taxon>Pseudomonadota</taxon>
        <taxon>Betaproteobacteria</taxon>
        <taxon>Burkholderiales</taxon>
        <taxon>Burkholderiaceae</taxon>
        <taxon>Mycetohabitans</taxon>
    </lineage>
</organism>
<sequence length="365" mass="38460">MASARAFFGQTLNRRTIMSIPLAARRTARSTSSSHESPVSPARATLTGRMSWLIMAALIAVPLYAQATQQPFLLTLVTRIAILAIAAMSLDLILGVGGLVSFGHALFFGLGAYATGMLAQHGVSSGWLHLLCAVAVSALVAAVTGAIALRTRGIAFIMITLAFAQMFYFFAVGLREYGGDDGFALAAGSQFGAVQLTDPLTLYVVSACLLMALLAFGRRFLHTAMGMTLGGIRINERRMQALGIPTTRCKRAAYVVAAVLSSVAGMLFANLTQFVAPSYLSWTMSGDLIVMVVIGGAGTFIGAVLGAFAIVLAEEGLKAMTEHWMLVMGPLIVVAVLVNRHGLARLLESFGARTARSPRAAGEQV</sequence>
<dbReference type="InterPro" id="IPR001851">
    <property type="entry name" value="ABC_transp_permease"/>
</dbReference>
<keyword evidence="8" id="KW-1185">Reference proteome</keyword>
<dbReference type="PANTHER" id="PTHR30482:SF17">
    <property type="entry name" value="ABC TRANSPORTER ATP-BINDING PROTEIN"/>
    <property type="match status" value="1"/>
</dbReference>
<feature type="transmembrane region" description="Helical" evidence="6">
    <location>
        <begin position="80"/>
        <end position="107"/>
    </location>
</feature>
<evidence type="ECO:0000256" key="3">
    <source>
        <dbReference type="ARBA" id="ARBA00022692"/>
    </source>
</evidence>
<dbReference type="CDD" id="cd06581">
    <property type="entry name" value="TM_PBP1_LivM_like"/>
    <property type="match status" value="1"/>
</dbReference>
<feature type="transmembrane region" description="Helical" evidence="6">
    <location>
        <begin position="324"/>
        <end position="343"/>
    </location>
</feature>
<evidence type="ECO:0000256" key="2">
    <source>
        <dbReference type="ARBA" id="ARBA00022475"/>
    </source>
</evidence>
<feature type="transmembrane region" description="Helical" evidence="6">
    <location>
        <begin position="50"/>
        <end position="68"/>
    </location>
</feature>
<dbReference type="EMBL" id="CP062176">
    <property type="protein sequence ID" value="WXK39313.1"/>
    <property type="molecule type" value="Genomic_DNA"/>
</dbReference>
<feature type="transmembrane region" description="Helical" evidence="6">
    <location>
        <begin position="288"/>
        <end position="312"/>
    </location>
</feature>
<gene>
    <name evidence="7" type="ORF">IHE29_08550</name>
</gene>
<keyword evidence="3 6" id="KW-0812">Transmembrane</keyword>
<dbReference type="InterPro" id="IPR043428">
    <property type="entry name" value="LivM-like"/>
</dbReference>
<keyword evidence="5 6" id="KW-0472">Membrane</keyword>
<feature type="transmembrane region" description="Helical" evidence="6">
    <location>
        <begin position="252"/>
        <end position="276"/>
    </location>
</feature>
<evidence type="ECO:0000256" key="6">
    <source>
        <dbReference type="SAM" id="Phobius"/>
    </source>
</evidence>
<dbReference type="PANTHER" id="PTHR30482">
    <property type="entry name" value="HIGH-AFFINITY BRANCHED-CHAIN AMINO ACID TRANSPORT SYSTEM PERMEASE"/>
    <property type="match status" value="1"/>
</dbReference>
<evidence type="ECO:0000313" key="7">
    <source>
        <dbReference type="EMBL" id="WXK39313.1"/>
    </source>
</evidence>
<accession>A0ABZ2PYZ7</accession>
<dbReference type="Pfam" id="PF02653">
    <property type="entry name" value="BPD_transp_2"/>
    <property type="match status" value="1"/>
</dbReference>
<evidence type="ECO:0000256" key="5">
    <source>
        <dbReference type="ARBA" id="ARBA00023136"/>
    </source>
</evidence>
<comment type="subcellular location">
    <subcellularLocation>
        <location evidence="1">Cell membrane</location>
        <topology evidence="1">Multi-pass membrane protein</topology>
    </subcellularLocation>
</comment>
<evidence type="ECO:0000313" key="8">
    <source>
        <dbReference type="Proteomes" id="UP001493153"/>
    </source>
</evidence>
<feature type="transmembrane region" description="Helical" evidence="6">
    <location>
        <begin position="200"/>
        <end position="217"/>
    </location>
</feature>
<proteinExistence type="predicted"/>
<dbReference type="Proteomes" id="UP001493153">
    <property type="component" value="Chromosome"/>
</dbReference>
<keyword evidence="2" id="KW-1003">Cell membrane</keyword>